<dbReference type="PANTHER" id="PTHR43046">
    <property type="entry name" value="GDP-MANNOSE MANNOSYL HYDROLASE"/>
    <property type="match status" value="1"/>
</dbReference>
<keyword evidence="2 4" id="KW-0378">Hydrolase</keyword>
<dbReference type="Proteomes" id="UP000248553">
    <property type="component" value="Unassembled WGS sequence"/>
</dbReference>
<evidence type="ECO:0000313" key="5">
    <source>
        <dbReference type="Proteomes" id="UP000248553"/>
    </source>
</evidence>
<comment type="cofactor">
    <cofactor evidence="1">
        <name>Mg(2+)</name>
        <dbReference type="ChEBI" id="CHEBI:18420"/>
    </cofactor>
</comment>
<name>A0A328BUH4_9BACT</name>
<dbReference type="InterPro" id="IPR000086">
    <property type="entry name" value="NUDIX_hydrolase_dom"/>
</dbReference>
<dbReference type="EMBL" id="QHKM01000001">
    <property type="protein sequence ID" value="RAK69534.1"/>
    <property type="molecule type" value="Genomic_DNA"/>
</dbReference>
<reference evidence="5" key="1">
    <citation type="submission" date="2018-05" db="EMBL/GenBank/DDBJ databases">
        <authorList>
            <person name="Nie L."/>
        </authorList>
    </citation>
    <scope>NUCLEOTIDE SEQUENCE [LARGE SCALE GENOMIC DNA]</scope>
    <source>
        <strain evidence="5">NL</strain>
    </source>
</reference>
<dbReference type="InterPro" id="IPR015797">
    <property type="entry name" value="NUDIX_hydrolase-like_dom_sf"/>
</dbReference>
<dbReference type="RefSeq" id="WP_111476270.1">
    <property type="nucleotide sequence ID" value="NZ_QHKM01000001.1"/>
</dbReference>
<dbReference type="GO" id="GO:0016787">
    <property type="term" value="F:hydrolase activity"/>
    <property type="evidence" value="ECO:0007669"/>
    <property type="project" value="UniProtKB-KW"/>
</dbReference>
<evidence type="ECO:0000256" key="2">
    <source>
        <dbReference type="ARBA" id="ARBA00022801"/>
    </source>
</evidence>
<dbReference type="Pfam" id="PF00293">
    <property type="entry name" value="NUDIX"/>
    <property type="match status" value="1"/>
</dbReference>
<evidence type="ECO:0000259" key="3">
    <source>
        <dbReference type="PROSITE" id="PS51462"/>
    </source>
</evidence>
<comment type="caution">
    <text evidence="4">The sequence shown here is derived from an EMBL/GenBank/DDBJ whole genome shotgun (WGS) entry which is preliminary data.</text>
</comment>
<sequence>MTNLDWLGIAQQLQAIAQTGLTYSQNVYDTERYEQLRAVSVDILHRLTDEPVDKLTRLFATETGYQTPKVDVRAVVFRGTEEVLMVQEKVDGNRWTLPGGWADIGLTPKEVAVKEAREETGLAVEAVRLLALFDKKLHGHPVEPWYVYKCFILCRVVGGAIQSHTLETGEVRWVHESEIPALPLSEARATAAQLAAMFRFARQPELPTLCD</sequence>
<dbReference type="Gene3D" id="3.90.79.10">
    <property type="entry name" value="Nucleoside Triphosphate Pyrophosphohydrolase"/>
    <property type="match status" value="1"/>
</dbReference>
<dbReference type="SUPFAM" id="SSF55811">
    <property type="entry name" value="Nudix"/>
    <property type="match status" value="1"/>
</dbReference>
<proteinExistence type="predicted"/>
<protein>
    <submittedName>
        <fullName evidence="4">NUDIX hydrolase</fullName>
    </submittedName>
</protein>
<evidence type="ECO:0000313" key="4">
    <source>
        <dbReference type="EMBL" id="RAK69534.1"/>
    </source>
</evidence>
<organism evidence="4 5">
    <name type="scientific">Hymenobacter edaphi</name>
    <dbReference type="NCBI Taxonomy" id="2211146"/>
    <lineage>
        <taxon>Bacteria</taxon>
        <taxon>Pseudomonadati</taxon>
        <taxon>Bacteroidota</taxon>
        <taxon>Cytophagia</taxon>
        <taxon>Cytophagales</taxon>
        <taxon>Hymenobacteraceae</taxon>
        <taxon>Hymenobacter</taxon>
    </lineage>
</organism>
<dbReference type="AlphaFoldDB" id="A0A328BUH4"/>
<dbReference type="PROSITE" id="PS51462">
    <property type="entry name" value="NUDIX"/>
    <property type="match status" value="1"/>
</dbReference>
<dbReference type="Pfam" id="PF12535">
    <property type="entry name" value="Nudix_N"/>
    <property type="match status" value="1"/>
</dbReference>
<dbReference type="PANTHER" id="PTHR43046:SF16">
    <property type="entry name" value="ADP-RIBOSE PYROPHOSPHATASE YJHB-RELATED"/>
    <property type="match status" value="1"/>
</dbReference>
<evidence type="ECO:0000256" key="1">
    <source>
        <dbReference type="ARBA" id="ARBA00001946"/>
    </source>
</evidence>
<dbReference type="InterPro" id="IPR059176">
    <property type="entry name" value="UDP-X_N"/>
</dbReference>
<dbReference type="Gene3D" id="6.10.250.1120">
    <property type="match status" value="1"/>
</dbReference>
<keyword evidence="5" id="KW-1185">Reference proteome</keyword>
<dbReference type="OrthoDB" id="9804442at2"/>
<gene>
    <name evidence="4" type="ORF">DLM85_01335</name>
</gene>
<accession>A0A328BUH4</accession>
<feature type="domain" description="Nudix hydrolase" evidence="3">
    <location>
        <begin position="67"/>
        <end position="196"/>
    </location>
</feature>